<dbReference type="Pfam" id="PF13581">
    <property type="entry name" value="HATPase_c_2"/>
    <property type="match status" value="1"/>
</dbReference>
<evidence type="ECO:0000256" key="1">
    <source>
        <dbReference type="ARBA" id="ARBA00022679"/>
    </source>
</evidence>
<accession>A0A847HDP4</accession>
<keyword evidence="3" id="KW-0902">Two-component regulatory system</keyword>
<evidence type="ECO:0000313" key="5">
    <source>
        <dbReference type="EMBL" id="NLF91355.1"/>
    </source>
</evidence>
<dbReference type="InterPro" id="IPR003594">
    <property type="entry name" value="HATPase_dom"/>
</dbReference>
<evidence type="ECO:0000256" key="3">
    <source>
        <dbReference type="ARBA" id="ARBA00023012"/>
    </source>
</evidence>
<dbReference type="GO" id="GO:0000160">
    <property type="term" value="P:phosphorelay signal transduction system"/>
    <property type="evidence" value="ECO:0007669"/>
    <property type="project" value="UniProtKB-KW"/>
</dbReference>
<dbReference type="PANTHER" id="PTHR24421:SF61">
    <property type="entry name" value="OXYGEN SENSOR HISTIDINE KINASE NREB"/>
    <property type="match status" value="1"/>
</dbReference>
<dbReference type="PANTHER" id="PTHR24421">
    <property type="entry name" value="NITRATE/NITRITE SENSOR PROTEIN NARX-RELATED"/>
    <property type="match status" value="1"/>
</dbReference>
<dbReference type="Proteomes" id="UP000523614">
    <property type="component" value="Unassembled WGS sequence"/>
</dbReference>
<name>A0A847HDP4_9CORY</name>
<feature type="non-terminal residue" evidence="5">
    <location>
        <position position="1"/>
    </location>
</feature>
<keyword evidence="1" id="KW-0808">Transferase</keyword>
<dbReference type="GO" id="GO:0016301">
    <property type="term" value="F:kinase activity"/>
    <property type="evidence" value="ECO:0007669"/>
    <property type="project" value="UniProtKB-KW"/>
</dbReference>
<evidence type="ECO:0000313" key="6">
    <source>
        <dbReference type="Proteomes" id="UP000523614"/>
    </source>
</evidence>
<organism evidence="5 6">
    <name type="scientific">Corynebacterium marinum</name>
    <dbReference type="NCBI Taxonomy" id="349751"/>
    <lineage>
        <taxon>Bacteria</taxon>
        <taxon>Bacillati</taxon>
        <taxon>Actinomycetota</taxon>
        <taxon>Actinomycetes</taxon>
        <taxon>Mycobacteriales</taxon>
        <taxon>Corynebacteriaceae</taxon>
        <taxon>Corynebacterium</taxon>
    </lineage>
</organism>
<reference evidence="5 6" key="1">
    <citation type="journal article" date="2020" name="Biotechnol. Biofuels">
        <title>New insights from the biogas microbiome by comprehensive genome-resolved metagenomics of nearly 1600 species originating from multiple anaerobic digesters.</title>
        <authorList>
            <person name="Campanaro S."/>
            <person name="Treu L."/>
            <person name="Rodriguez-R L.M."/>
            <person name="Kovalovszki A."/>
            <person name="Ziels R.M."/>
            <person name="Maus I."/>
            <person name="Zhu X."/>
            <person name="Kougias P.G."/>
            <person name="Basile A."/>
            <person name="Luo G."/>
            <person name="Schluter A."/>
            <person name="Konstantinidis K.T."/>
            <person name="Angelidaki I."/>
        </authorList>
    </citation>
    <scope>NUCLEOTIDE SEQUENCE [LARGE SCALE GENOMIC DNA]</scope>
    <source>
        <strain evidence="5">AS06rmzACSIP_235</strain>
    </source>
</reference>
<dbReference type="Gene3D" id="3.30.565.10">
    <property type="entry name" value="Histidine kinase-like ATPase, C-terminal domain"/>
    <property type="match status" value="1"/>
</dbReference>
<dbReference type="AlphaFoldDB" id="A0A847HDP4"/>
<evidence type="ECO:0000259" key="4">
    <source>
        <dbReference type="Pfam" id="PF13581"/>
    </source>
</evidence>
<comment type="caution">
    <text evidence="5">The sequence shown here is derived from an EMBL/GenBank/DDBJ whole genome shotgun (WGS) entry which is preliminary data.</text>
</comment>
<keyword evidence="2" id="KW-0418">Kinase</keyword>
<sequence>KSAQSVFAAVETACGEVEDLFGVRIAPVTVGEDTALTEDTKAVVLAAREAMVNAAKHAGVEKLDVYAEILAGELSIFVRDRGAGFDPADIPADRHGIRDSIEGRMERIGGQARIRSTAGEGTEVSVTYRLPVS</sequence>
<feature type="domain" description="Histidine kinase/HSP90-like ATPase" evidence="4">
    <location>
        <begin position="37"/>
        <end position="96"/>
    </location>
</feature>
<keyword evidence="5" id="KW-0547">Nucleotide-binding</keyword>
<dbReference type="InterPro" id="IPR036890">
    <property type="entry name" value="HATPase_C_sf"/>
</dbReference>
<evidence type="ECO:0000256" key="2">
    <source>
        <dbReference type="ARBA" id="ARBA00022777"/>
    </source>
</evidence>
<dbReference type="GO" id="GO:0005524">
    <property type="term" value="F:ATP binding"/>
    <property type="evidence" value="ECO:0007669"/>
    <property type="project" value="UniProtKB-KW"/>
</dbReference>
<protein>
    <submittedName>
        <fullName evidence="5">ATP-binding protein</fullName>
    </submittedName>
</protein>
<gene>
    <name evidence="5" type="ORF">GX570_08445</name>
</gene>
<dbReference type="EMBL" id="JAAYYP010000298">
    <property type="protein sequence ID" value="NLF91355.1"/>
    <property type="molecule type" value="Genomic_DNA"/>
</dbReference>
<dbReference type="SUPFAM" id="SSF55874">
    <property type="entry name" value="ATPase domain of HSP90 chaperone/DNA topoisomerase II/histidine kinase"/>
    <property type="match status" value="1"/>
</dbReference>
<proteinExistence type="predicted"/>
<dbReference type="InterPro" id="IPR050482">
    <property type="entry name" value="Sensor_HK_TwoCompSys"/>
</dbReference>
<keyword evidence="5" id="KW-0067">ATP-binding</keyword>
<dbReference type="CDD" id="cd16917">
    <property type="entry name" value="HATPase_UhpB-NarQ-NarX-like"/>
    <property type="match status" value="1"/>
</dbReference>